<feature type="transmembrane region" description="Helical" evidence="5">
    <location>
        <begin position="325"/>
        <end position="346"/>
    </location>
</feature>
<evidence type="ECO:0000256" key="4">
    <source>
        <dbReference type="ARBA" id="ARBA00023136"/>
    </source>
</evidence>
<dbReference type="OrthoDB" id="9773404at2"/>
<feature type="transmembrane region" description="Helical" evidence="5">
    <location>
        <begin position="387"/>
        <end position="408"/>
    </location>
</feature>
<evidence type="ECO:0000256" key="3">
    <source>
        <dbReference type="ARBA" id="ARBA00022989"/>
    </source>
</evidence>
<evidence type="ECO:0000256" key="2">
    <source>
        <dbReference type="ARBA" id="ARBA00022692"/>
    </source>
</evidence>
<gene>
    <name evidence="7" type="ordered locus">AciPR4_4234</name>
</gene>
<evidence type="ECO:0000259" key="6">
    <source>
        <dbReference type="PROSITE" id="PS50850"/>
    </source>
</evidence>
<dbReference type="GO" id="GO:0016020">
    <property type="term" value="C:membrane"/>
    <property type="evidence" value="ECO:0007669"/>
    <property type="project" value="UniProtKB-SubCell"/>
</dbReference>
<dbReference type="RefSeq" id="WP_013570708.1">
    <property type="nucleotide sequence ID" value="NC_014963.1"/>
</dbReference>
<dbReference type="CDD" id="cd17319">
    <property type="entry name" value="MFS_ExuT_GudP_like"/>
    <property type="match status" value="1"/>
</dbReference>
<dbReference type="STRING" id="401053.AciPR4_4234"/>
<dbReference type="InterPro" id="IPR036259">
    <property type="entry name" value="MFS_trans_sf"/>
</dbReference>
<evidence type="ECO:0000313" key="7">
    <source>
        <dbReference type="EMBL" id="ADV84978.1"/>
    </source>
</evidence>
<evidence type="ECO:0000256" key="1">
    <source>
        <dbReference type="ARBA" id="ARBA00004141"/>
    </source>
</evidence>
<dbReference type="InterPro" id="IPR011701">
    <property type="entry name" value="MFS"/>
</dbReference>
<dbReference type="SUPFAM" id="SSF103473">
    <property type="entry name" value="MFS general substrate transporter"/>
    <property type="match status" value="1"/>
</dbReference>
<feature type="transmembrane region" description="Helical" evidence="5">
    <location>
        <begin position="58"/>
        <end position="79"/>
    </location>
</feature>
<organism evidence="7 8">
    <name type="scientific">Terriglobus saanensis (strain ATCC BAA-1853 / DSM 23119 / SP1PR4)</name>
    <dbReference type="NCBI Taxonomy" id="401053"/>
    <lineage>
        <taxon>Bacteria</taxon>
        <taxon>Pseudomonadati</taxon>
        <taxon>Acidobacteriota</taxon>
        <taxon>Terriglobia</taxon>
        <taxon>Terriglobales</taxon>
        <taxon>Acidobacteriaceae</taxon>
        <taxon>Terriglobus</taxon>
    </lineage>
</organism>
<feature type="transmembrane region" description="Helical" evidence="5">
    <location>
        <begin position="86"/>
        <end position="105"/>
    </location>
</feature>
<feature type="transmembrane region" description="Helical" evidence="5">
    <location>
        <begin position="226"/>
        <end position="245"/>
    </location>
</feature>
<feature type="domain" description="Major facilitator superfamily (MFS) profile" evidence="6">
    <location>
        <begin position="21"/>
        <end position="413"/>
    </location>
</feature>
<feature type="transmembrane region" description="Helical" evidence="5">
    <location>
        <begin position="175"/>
        <end position="194"/>
    </location>
</feature>
<feature type="transmembrane region" description="Helical" evidence="5">
    <location>
        <begin position="358"/>
        <end position="381"/>
    </location>
</feature>
<reference evidence="7 8" key="1">
    <citation type="journal article" date="2012" name="Stand. Genomic Sci.">
        <title>Complete genome sequence of Terriglobus saanensis type strain SP1PR4(T), an Acidobacteria from tundra soil.</title>
        <authorList>
            <person name="Rawat S.R."/>
            <person name="Mannisto M.K."/>
            <person name="Starovoytov V."/>
            <person name="Goodwin L."/>
            <person name="Nolan M."/>
            <person name="Hauser L."/>
            <person name="Land M."/>
            <person name="Davenport K.W."/>
            <person name="Woyke T."/>
            <person name="Haggblom M.M."/>
        </authorList>
    </citation>
    <scope>NUCLEOTIDE SEQUENCE</scope>
    <source>
        <strain evidence="8">ATCC BAA-1853 / DSM 23119 / SP1PR4</strain>
    </source>
</reference>
<dbReference type="PANTHER" id="PTHR11662:SF399">
    <property type="entry name" value="FI19708P1-RELATED"/>
    <property type="match status" value="1"/>
</dbReference>
<evidence type="ECO:0000256" key="5">
    <source>
        <dbReference type="SAM" id="Phobius"/>
    </source>
</evidence>
<dbReference type="Proteomes" id="UP000006844">
    <property type="component" value="Chromosome"/>
</dbReference>
<dbReference type="InterPro" id="IPR050382">
    <property type="entry name" value="MFS_Na/Anion_cotransporter"/>
</dbReference>
<keyword evidence="3 5" id="KW-1133">Transmembrane helix</keyword>
<accession>E8V687</accession>
<dbReference type="GO" id="GO:0022857">
    <property type="term" value="F:transmembrane transporter activity"/>
    <property type="evidence" value="ECO:0007669"/>
    <property type="project" value="InterPro"/>
</dbReference>
<dbReference type="eggNOG" id="COG2271">
    <property type="taxonomic scope" value="Bacteria"/>
</dbReference>
<protein>
    <submittedName>
        <fullName evidence="7">Major facilitator superfamily MFS_1</fullName>
    </submittedName>
</protein>
<proteinExistence type="predicted"/>
<dbReference type="HOGENOM" id="CLU_001265_5_1_0"/>
<feature type="transmembrane region" description="Helical" evidence="5">
    <location>
        <begin position="299"/>
        <end position="319"/>
    </location>
</feature>
<name>E8V687_TERSS</name>
<dbReference type="Pfam" id="PF07690">
    <property type="entry name" value="MFS_1"/>
    <property type="match status" value="1"/>
</dbReference>
<dbReference type="InterPro" id="IPR020846">
    <property type="entry name" value="MFS_dom"/>
</dbReference>
<evidence type="ECO:0000313" key="8">
    <source>
        <dbReference type="Proteomes" id="UP000006844"/>
    </source>
</evidence>
<dbReference type="KEGG" id="tsa:AciPR4_4234"/>
<sequence length="418" mass="44896">MQQSRTSRASNRSLLGHQTATLSLLFTAGLVNFLDRSSLSVANTTIRAEMHFSATQMGLLLSIFSLAYGLTQLPLVGLLDRVGSRWMMGTALAVWSAAQVLTGFVRSLQMFLLLRILLGIGEAPFYPAGMRSIREWFTHRSRGRATSALNISSTLGLALAPPLLTILMLHVGWRHMFILLGAAGLAVAILWVALHRERSATPFRIDEGPPPTVLPWGLLLRQRSMWGMMLGFGGVNYTNWLYIAWLPGYLQTARHLSLQRSGWTAALPFLMASGGVLCSGFLADRLASREDDLMRIHRTFAVIGLCLSAGSTLLVAHAASTTVAVAAIASALFFMQFAGTSGWGLAQAASPAMLVGGVSALQNFGSFMIASAAPLLTGWLLDRTHSFTLALTVCAAITLAGALCYATLTRTKLSATLP</sequence>
<dbReference type="PANTHER" id="PTHR11662">
    <property type="entry name" value="SOLUTE CARRIER FAMILY 17"/>
    <property type="match status" value="1"/>
</dbReference>
<keyword evidence="2 5" id="KW-0812">Transmembrane</keyword>
<keyword evidence="4 5" id="KW-0472">Membrane</keyword>
<keyword evidence="8" id="KW-1185">Reference proteome</keyword>
<dbReference type="PROSITE" id="PS50850">
    <property type="entry name" value="MFS"/>
    <property type="match status" value="1"/>
</dbReference>
<feature type="transmembrane region" description="Helical" evidence="5">
    <location>
        <begin position="148"/>
        <end position="169"/>
    </location>
</feature>
<dbReference type="Gene3D" id="1.20.1250.20">
    <property type="entry name" value="MFS general substrate transporter like domains"/>
    <property type="match status" value="2"/>
</dbReference>
<feature type="transmembrane region" description="Helical" evidence="5">
    <location>
        <begin position="265"/>
        <end position="287"/>
    </location>
</feature>
<dbReference type="EMBL" id="CP002467">
    <property type="protein sequence ID" value="ADV84978.1"/>
    <property type="molecule type" value="Genomic_DNA"/>
</dbReference>
<comment type="subcellular location">
    <subcellularLocation>
        <location evidence="1">Membrane</location>
        <topology evidence="1">Multi-pass membrane protein</topology>
    </subcellularLocation>
</comment>
<dbReference type="AlphaFoldDB" id="E8V687"/>